<feature type="compositionally biased region" description="Polar residues" evidence="1">
    <location>
        <begin position="1"/>
        <end position="10"/>
    </location>
</feature>
<gene>
    <name evidence="2" type="ORF">H4Q32_014292</name>
</gene>
<sequence length="278" mass="28983">MVCQSTSSTRLPHPSGSKGQSSTIRWLGTPLLCLHLIPLSLSGSSSFRLDLGPITPLWPSGSLCLPRLQDYHGSSLSQLHCESPSWLWPGIHPGSSCFLISSSLRRLHPGLCCVCQTQSPAYHHPAARSQSLRPTGLPHSSDYTLVSCRPSTTSGLHSSNWALSFHPSGSVRLLLPSGSTLVLCHSGSTTAFRITATIAAATCFTLALWAPQPPALPPSVASLESSALPLPCCLPSVGSTEGCLHGCGLGSALAPPFSSLASPSVASTLDSVLFGLSR</sequence>
<dbReference type="Proteomes" id="UP000830375">
    <property type="component" value="Unassembled WGS sequence"/>
</dbReference>
<proteinExistence type="predicted"/>
<keyword evidence="3" id="KW-1185">Reference proteome</keyword>
<feature type="region of interest" description="Disordered" evidence="1">
    <location>
        <begin position="1"/>
        <end position="22"/>
    </location>
</feature>
<evidence type="ECO:0000313" key="2">
    <source>
        <dbReference type="EMBL" id="KAI2653922.1"/>
    </source>
</evidence>
<protein>
    <submittedName>
        <fullName evidence="2">Coiled-coil domain-containing protein 14</fullName>
    </submittedName>
</protein>
<evidence type="ECO:0000313" key="3">
    <source>
        <dbReference type="Proteomes" id="UP000830375"/>
    </source>
</evidence>
<reference evidence="2 3" key="1">
    <citation type="submission" date="2022-01" db="EMBL/GenBank/DDBJ databases">
        <title>A high-quality chromosome-level genome assembly of rohu carp, Labeo rohita.</title>
        <authorList>
            <person name="Arick M.A. II"/>
            <person name="Hsu C.-Y."/>
            <person name="Magbanua Z."/>
            <person name="Pechanova O."/>
            <person name="Grover C."/>
            <person name="Miller E."/>
            <person name="Thrash A."/>
            <person name="Ezzel L."/>
            <person name="Alam S."/>
            <person name="Benzie J."/>
            <person name="Hamilton M."/>
            <person name="Karsi A."/>
            <person name="Lawrence M.L."/>
            <person name="Peterson D.G."/>
        </authorList>
    </citation>
    <scope>NUCLEOTIDE SEQUENCE [LARGE SCALE GENOMIC DNA]</scope>
    <source>
        <strain evidence="3">BAU-BD-2019</strain>
        <tissue evidence="2">Blood</tissue>
    </source>
</reference>
<organism evidence="2 3">
    <name type="scientific">Labeo rohita</name>
    <name type="common">Indian major carp</name>
    <name type="synonym">Cyprinus rohita</name>
    <dbReference type="NCBI Taxonomy" id="84645"/>
    <lineage>
        <taxon>Eukaryota</taxon>
        <taxon>Metazoa</taxon>
        <taxon>Chordata</taxon>
        <taxon>Craniata</taxon>
        <taxon>Vertebrata</taxon>
        <taxon>Euteleostomi</taxon>
        <taxon>Actinopterygii</taxon>
        <taxon>Neopterygii</taxon>
        <taxon>Teleostei</taxon>
        <taxon>Ostariophysi</taxon>
        <taxon>Cypriniformes</taxon>
        <taxon>Cyprinidae</taxon>
        <taxon>Labeoninae</taxon>
        <taxon>Labeonini</taxon>
        <taxon>Labeo</taxon>
    </lineage>
</organism>
<dbReference type="EMBL" id="JACTAM010000018">
    <property type="protein sequence ID" value="KAI2653922.1"/>
    <property type="molecule type" value="Genomic_DNA"/>
</dbReference>
<accession>A0ABQ8LVB9</accession>
<name>A0ABQ8LVB9_LABRO</name>
<comment type="caution">
    <text evidence="2">The sequence shown here is derived from an EMBL/GenBank/DDBJ whole genome shotgun (WGS) entry which is preliminary data.</text>
</comment>
<evidence type="ECO:0000256" key="1">
    <source>
        <dbReference type="SAM" id="MobiDB-lite"/>
    </source>
</evidence>